<evidence type="ECO:0000313" key="3">
    <source>
        <dbReference type="Proteomes" id="UP000001915"/>
    </source>
</evidence>
<dbReference type="Proteomes" id="UP000001915">
    <property type="component" value="Chromosome"/>
</dbReference>
<keyword evidence="1" id="KW-0812">Transmembrane</keyword>
<gene>
    <name evidence="2" type="ordered locus">Bmur_2237</name>
</gene>
<dbReference type="OrthoDB" id="308192at2"/>
<dbReference type="HOGENOM" id="CLU_1755340_0_0_12"/>
<organism evidence="2 3">
    <name type="scientific">Brachyspira murdochii (strain ATCC 51284 / DSM 12563 / 56-150)</name>
    <name type="common">Serpulina murdochii</name>
    <dbReference type="NCBI Taxonomy" id="526224"/>
    <lineage>
        <taxon>Bacteria</taxon>
        <taxon>Pseudomonadati</taxon>
        <taxon>Spirochaetota</taxon>
        <taxon>Spirochaetia</taxon>
        <taxon>Brachyspirales</taxon>
        <taxon>Brachyspiraceae</taxon>
        <taxon>Brachyspira</taxon>
    </lineage>
</organism>
<accession>D5U4Q7</accession>
<sequence length="152" mass="17887">MNNKYKIIKYKITLFFIGLMFIFAAFIIIFLNIRFYNNNSSIIKIDANIESINHYEYGTIKKRKFANVVYSFLYEGKNIIITNSYLEDNNNNLSINSKTEIFYDTKSQTIINEPNKYTLILAFIFIVLAIVIITFAFKLKKNNIYVSPKIDK</sequence>
<evidence type="ECO:0000256" key="1">
    <source>
        <dbReference type="SAM" id="Phobius"/>
    </source>
</evidence>
<reference evidence="2 3" key="1">
    <citation type="journal article" date="2010" name="Stand. Genomic Sci.">
        <title>Complete genome sequence of Brachyspira murdochii type strain (56-150).</title>
        <authorList>
            <person name="Pati A."/>
            <person name="Sikorski J."/>
            <person name="Gronow S."/>
            <person name="Munk C."/>
            <person name="Lapidus A."/>
            <person name="Copeland A."/>
            <person name="Glavina Del Tio T."/>
            <person name="Nolan M."/>
            <person name="Lucas S."/>
            <person name="Chen F."/>
            <person name="Tice H."/>
            <person name="Cheng J.F."/>
            <person name="Han C."/>
            <person name="Detter J.C."/>
            <person name="Bruce D."/>
            <person name="Tapia R."/>
            <person name="Goodwin L."/>
            <person name="Pitluck S."/>
            <person name="Liolios K."/>
            <person name="Ivanova N."/>
            <person name="Mavromatis K."/>
            <person name="Mikhailova N."/>
            <person name="Chen A."/>
            <person name="Palaniappan K."/>
            <person name="Land M."/>
            <person name="Hauser L."/>
            <person name="Chang Y.J."/>
            <person name="Jeffries C.D."/>
            <person name="Spring S."/>
            <person name="Rohde M."/>
            <person name="Goker M."/>
            <person name="Bristow J."/>
            <person name="Eisen J.A."/>
            <person name="Markowitz V."/>
            <person name="Hugenholtz P."/>
            <person name="Kyrpides N.C."/>
            <person name="Klenk H.P."/>
        </authorList>
    </citation>
    <scope>NUCLEOTIDE SEQUENCE [LARGE SCALE GENOMIC DNA]</scope>
    <source>
        <strain evidence="3">ATCC 51284 / DSM 12563 / 56-150</strain>
    </source>
</reference>
<name>D5U4Q7_BRAM5</name>
<dbReference type="EMBL" id="CP001959">
    <property type="protein sequence ID" value="ADG72311.1"/>
    <property type="molecule type" value="Genomic_DNA"/>
</dbReference>
<evidence type="ECO:0000313" key="2">
    <source>
        <dbReference type="EMBL" id="ADG72311.1"/>
    </source>
</evidence>
<protein>
    <recommendedName>
        <fullName evidence="4">DUF3592 domain-containing protein</fullName>
    </recommendedName>
</protein>
<evidence type="ECO:0008006" key="4">
    <source>
        <dbReference type="Google" id="ProtNLM"/>
    </source>
</evidence>
<proteinExistence type="predicted"/>
<dbReference type="STRING" id="526224.Bmur_2237"/>
<keyword evidence="1" id="KW-0472">Membrane</keyword>
<feature type="transmembrane region" description="Helical" evidence="1">
    <location>
        <begin position="12"/>
        <end position="33"/>
    </location>
</feature>
<dbReference type="AlphaFoldDB" id="D5U4Q7"/>
<keyword evidence="1" id="KW-1133">Transmembrane helix</keyword>
<dbReference type="KEGG" id="brm:Bmur_2237"/>
<feature type="transmembrane region" description="Helical" evidence="1">
    <location>
        <begin position="117"/>
        <end position="137"/>
    </location>
</feature>